<dbReference type="Proteomes" id="UP000662373">
    <property type="component" value="Unassembled WGS sequence"/>
</dbReference>
<proteinExistence type="predicted"/>
<keyword evidence="2" id="KW-1185">Reference proteome</keyword>
<comment type="caution">
    <text evidence="1">The sequence shown here is derived from an EMBL/GenBank/DDBJ whole genome shotgun (WGS) entry which is preliminary data.</text>
</comment>
<dbReference type="PROSITE" id="PS51257">
    <property type="entry name" value="PROKAR_LIPOPROTEIN"/>
    <property type="match status" value="1"/>
</dbReference>
<name>A0A934NHZ8_9FLAO</name>
<dbReference type="RefSeq" id="WP_199598274.1">
    <property type="nucleotide sequence ID" value="NZ_JAEHJZ010000012.1"/>
</dbReference>
<dbReference type="AlphaFoldDB" id="A0A934NHZ8"/>
<sequence>MKYNIYFLFLIALSCQIHNQAEVTYISSSLVQKNGQKKSPNYSFIHLKNDSVFFRDLYKPETLTFMGEIPKKKSEFLLDGLTFKFTENILEISNSNVKSIYRILDKENNKIKIDKFYFKNKKFVLKSKFNNDTIFFSTANSYRNMTSNSSDRWSFVDIDGYKVLWLNLGYDEVPLIIESFDNKEITANLYGLKKNKVILKELFSN</sequence>
<organism evidence="1 2">
    <name type="scientific">Gelidibacter salicanalis</name>
    <dbReference type="NCBI Taxonomy" id="291193"/>
    <lineage>
        <taxon>Bacteria</taxon>
        <taxon>Pseudomonadati</taxon>
        <taxon>Bacteroidota</taxon>
        <taxon>Flavobacteriia</taxon>
        <taxon>Flavobacteriales</taxon>
        <taxon>Flavobacteriaceae</taxon>
        <taxon>Gelidibacter</taxon>
    </lineage>
</organism>
<evidence type="ECO:0000313" key="1">
    <source>
        <dbReference type="EMBL" id="MBJ7880438.1"/>
    </source>
</evidence>
<reference evidence="1 2" key="1">
    <citation type="submission" date="2020-09" db="EMBL/GenBank/DDBJ databases">
        <title>Draft genome of Gelidibacter salicanalis PAMC21136.</title>
        <authorList>
            <person name="Park H."/>
        </authorList>
    </citation>
    <scope>NUCLEOTIDE SEQUENCE [LARGE SCALE GENOMIC DNA]</scope>
    <source>
        <strain evidence="1 2">PAMC21136</strain>
    </source>
</reference>
<gene>
    <name evidence="1" type="ORF">JEM65_07200</name>
</gene>
<dbReference type="EMBL" id="JAEHJZ010000012">
    <property type="protein sequence ID" value="MBJ7880438.1"/>
    <property type="molecule type" value="Genomic_DNA"/>
</dbReference>
<protein>
    <submittedName>
        <fullName evidence="1">Uncharacterized protein</fullName>
    </submittedName>
</protein>
<evidence type="ECO:0000313" key="2">
    <source>
        <dbReference type="Proteomes" id="UP000662373"/>
    </source>
</evidence>
<accession>A0A934NHZ8</accession>